<dbReference type="Gene3D" id="3.80.10.10">
    <property type="entry name" value="Ribonuclease Inhibitor"/>
    <property type="match status" value="2"/>
</dbReference>
<dbReference type="SUPFAM" id="SSF52058">
    <property type="entry name" value="L domain-like"/>
    <property type="match status" value="2"/>
</dbReference>
<name>A0AA38BNM1_TAXCH</name>
<accession>A0AA38BNM1</accession>
<dbReference type="OMA" id="GAIMVEN"/>
<organism evidence="1 2">
    <name type="scientific">Taxus chinensis</name>
    <name type="common">Chinese yew</name>
    <name type="synonym">Taxus wallichiana var. chinensis</name>
    <dbReference type="NCBI Taxonomy" id="29808"/>
    <lineage>
        <taxon>Eukaryota</taxon>
        <taxon>Viridiplantae</taxon>
        <taxon>Streptophyta</taxon>
        <taxon>Embryophyta</taxon>
        <taxon>Tracheophyta</taxon>
        <taxon>Spermatophyta</taxon>
        <taxon>Pinopsida</taxon>
        <taxon>Pinidae</taxon>
        <taxon>Conifers II</taxon>
        <taxon>Cupressales</taxon>
        <taxon>Taxaceae</taxon>
        <taxon>Taxus</taxon>
    </lineage>
</organism>
<evidence type="ECO:0008006" key="3">
    <source>
        <dbReference type="Google" id="ProtNLM"/>
    </source>
</evidence>
<evidence type="ECO:0000313" key="1">
    <source>
        <dbReference type="EMBL" id="KAH9287841.1"/>
    </source>
</evidence>
<dbReference type="InterPro" id="IPR032675">
    <property type="entry name" value="LRR_dom_sf"/>
</dbReference>
<feature type="non-terminal residue" evidence="1">
    <location>
        <position position="1"/>
    </location>
</feature>
<dbReference type="Proteomes" id="UP000824469">
    <property type="component" value="Unassembled WGS sequence"/>
</dbReference>
<keyword evidence="2" id="KW-1185">Reference proteome</keyword>
<evidence type="ECO:0000313" key="2">
    <source>
        <dbReference type="Proteomes" id="UP000824469"/>
    </source>
</evidence>
<comment type="caution">
    <text evidence="1">The sequence shown here is derived from an EMBL/GenBank/DDBJ whole genome shotgun (WGS) entry which is preliminary data.</text>
</comment>
<proteinExistence type="predicted"/>
<reference evidence="1 2" key="1">
    <citation type="journal article" date="2021" name="Nat. Plants">
        <title>The Taxus genome provides insights into paclitaxel biosynthesis.</title>
        <authorList>
            <person name="Xiong X."/>
            <person name="Gou J."/>
            <person name="Liao Q."/>
            <person name="Li Y."/>
            <person name="Zhou Q."/>
            <person name="Bi G."/>
            <person name="Li C."/>
            <person name="Du R."/>
            <person name="Wang X."/>
            <person name="Sun T."/>
            <person name="Guo L."/>
            <person name="Liang H."/>
            <person name="Lu P."/>
            <person name="Wu Y."/>
            <person name="Zhang Z."/>
            <person name="Ro D.K."/>
            <person name="Shang Y."/>
            <person name="Huang S."/>
            <person name="Yan J."/>
        </authorList>
    </citation>
    <scope>NUCLEOTIDE SEQUENCE [LARGE SCALE GENOMIC DNA]</scope>
    <source>
        <strain evidence="1">Ta-2019</strain>
    </source>
</reference>
<dbReference type="PANTHER" id="PTHR45752">
    <property type="entry name" value="LEUCINE-RICH REPEAT-CONTAINING"/>
    <property type="match status" value="1"/>
</dbReference>
<dbReference type="AlphaFoldDB" id="A0AA38BNM1"/>
<dbReference type="EMBL" id="JAHRHJ020003813">
    <property type="protein sequence ID" value="KAH9287841.1"/>
    <property type="molecule type" value="Genomic_DNA"/>
</dbReference>
<dbReference type="PANTHER" id="PTHR45752:SF187">
    <property type="entry name" value="LEUCINE-RICH REPEAT AND IQ DOMAIN-CONTAINING PROTEIN 4"/>
    <property type="match status" value="1"/>
</dbReference>
<feature type="non-terminal residue" evidence="1">
    <location>
        <position position="615"/>
    </location>
</feature>
<protein>
    <recommendedName>
        <fullName evidence="3">NB-ARC domain-containing protein</fullName>
    </recommendedName>
</protein>
<dbReference type="InterPro" id="IPR050715">
    <property type="entry name" value="LRR-SigEffector_domain"/>
</dbReference>
<gene>
    <name evidence="1" type="ORF">KI387_031958</name>
</gene>
<sequence length="615" mass="69937">KRSIRGIQIVTYGSTREVYDGLCGLAASSLGLKIFDVRGDYVSHITDKLVSNELVCLRCNDFAGHGNLPSQLSLKKLRVLEFRSFGHGHQLGELWEVDSDVSILISSSFKTVFQIFYNCCMVLVILIENVMIQAPVQLRELVIYQCLEMERFPNSIGSLRNLRKIVIDDARRMKSLPEEFSSLLSLEHLQLEDCHELSSLPSSFGDLTNLRHLDLSGCYSLRRLPVSFKQLTLLHYLNFNGCSNLTFNLDIFENMTKLEYLRFRYCHKLEELPSHITNQVSLRELFLLENVMLREIPIDIGQLSKLEDMLITSKLLTCLPDSIGNLSFLISLHIGCDSLESLPKSIWQLINLQTLYIGCPIEEYLDFRQGSLCKLKTMWLYRTRVSKISISEDCCPTLETLNIGDNDNLTEIEVVPMTVKNIRLENCKTVNNIRCIGGLAILENLSITRCPELQEVPSFKELASLRKFEVEDRYKIVKFGGLEHCRTMEQLRAEIRWEIPGLQNLEHMERLRTVELKTNNISAVEPCIRALKEWPGEIIVCTRSGPDAASQLVSAFTFPNLSIVDSVENIKINCNQYAELFQKRPSNVGAIMVENGLPALVEYGSLAEVEKGLLV</sequence>